<reference evidence="15" key="1">
    <citation type="journal article" date="2017" name="bioRxiv">
        <title>Comparative analysis of the genomes of Stylophora pistillata and Acropora digitifera provides evidence for extensive differences between species of corals.</title>
        <authorList>
            <person name="Voolstra C.R."/>
            <person name="Li Y."/>
            <person name="Liew Y.J."/>
            <person name="Baumgarten S."/>
            <person name="Zoccola D."/>
            <person name="Flot J.-F."/>
            <person name="Tambutte S."/>
            <person name="Allemand D."/>
            <person name="Aranda M."/>
        </authorList>
    </citation>
    <scope>NUCLEOTIDE SEQUENCE [LARGE SCALE GENOMIC DNA]</scope>
</reference>
<feature type="domain" description="SH3" evidence="11">
    <location>
        <begin position="148"/>
        <end position="207"/>
    </location>
</feature>
<dbReference type="PANTHER" id="PTHR22834">
    <property type="entry name" value="NUCLEAR FUSION PROTEIN FUS2"/>
    <property type="match status" value="1"/>
</dbReference>
<feature type="compositionally biased region" description="Basic and acidic residues" evidence="10">
    <location>
        <begin position="1410"/>
        <end position="1424"/>
    </location>
</feature>
<feature type="compositionally biased region" description="Pro residues" evidence="10">
    <location>
        <begin position="551"/>
        <end position="560"/>
    </location>
</feature>
<feature type="region of interest" description="Disordered" evidence="10">
    <location>
        <begin position="622"/>
        <end position="650"/>
    </location>
</feature>
<feature type="region of interest" description="Disordered" evidence="10">
    <location>
        <begin position="1487"/>
        <end position="1518"/>
    </location>
</feature>
<feature type="coiled-coil region" evidence="9">
    <location>
        <begin position="707"/>
        <end position="779"/>
    </location>
</feature>
<gene>
    <name evidence="14" type="primary">Dnmbp</name>
    <name evidence="14" type="ORF">AWC38_SpisGene21969</name>
</gene>
<feature type="region of interest" description="Disordered" evidence="10">
    <location>
        <begin position="1336"/>
        <end position="1424"/>
    </location>
</feature>
<dbReference type="InterPro" id="IPR036274">
    <property type="entry name" value="HR1_rpt_sf"/>
</dbReference>
<dbReference type="SMART" id="SM00721">
    <property type="entry name" value="BAR"/>
    <property type="match status" value="1"/>
</dbReference>
<dbReference type="Pfam" id="PF00018">
    <property type="entry name" value="SH3_1"/>
    <property type="match status" value="1"/>
</dbReference>
<evidence type="ECO:0000256" key="4">
    <source>
        <dbReference type="ARBA" id="ARBA00022443"/>
    </source>
</evidence>
<keyword evidence="15" id="KW-1185">Reference proteome</keyword>
<dbReference type="Gene3D" id="1.20.1270.60">
    <property type="entry name" value="Arfaptin homology (AH) domain/BAR domain"/>
    <property type="match status" value="1"/>
</dbReference>
<dbReference type="GO" id="GO:0070161">
    <property type="term" value="C:anchoring junction"/>
    <property type="evidence" value="ECO:0007669"/>
    <property type="project" value="UniProtKB-SubCell"/>
</dbReference>
<comment type="caution">
    <text evidence="14">The sequence shown here is derived from an EMBL/GenBank/DDBJ whole genome shotgun (WGS) entry which is preliminary data.</text>
</comment>
<dbReference type="InterPro" id="IPR027267">
    <property type="entry name" value="AH/BAR_dom_sf"/>
</dbReference>
<feature type="coiled-coil region" evidence="9">
    <location>
        <begin position="1223"/>
        <end position="1254"/>
    </location>
</feature>
<evidence type="ECO:0000256" key="7">
    <source>
        <dbReference type="ARBA" id="ARBA00032587"/>
    </source>
</evidence>
<feature type="domain" description="SH3" evidence="11">
    <location>
        <begin position="1"/>
        <end position="60"/>
    </location>
</feature>
<dbReference type="CDD" id="cd07589">
    <property type="entry name" value="BAR_DNMBP"/>
    <property type="match status" value="1"/>
</dbReference>
<feature type="domain" description="SH3" evidence="11">
    <location>
        <begin position="1525"/>
        <end position="1588"/>
    </location>
</feature>
<feature type="compositionally biased region" description="Polar residues" evidence="10">
    <location>
        <begin position="570"/>
        <end position="586"/>
    </location>
</feature>
<keyword evidence="4 8" id="KW-0728">SH3 domain</keyword>
<dbReference type="PRINTS" id="PR00499">
    <property type="entry name" value="P67PHOX"/>
</dbReference>
<dbReference type="CDD" id="cd00174">
    <property type="entry name" value="SH3"/>
    <property type="match status" value="1"/>
</dbReference>
<dbReference type="Pfam" id="PF03114">
    <property type="entry name" value="BAR"/>
    <property type="match status" value="1"/>
</dbReference>
<feature type="region of interest" description="Disordered" evidence="10">
    <location>
        <begin position="522"/>
        <end position="598"/>
    </location>
</feature>
<feature type="compositionally biased region" description="Polar residues" evidence="10">
    <location>
        <begin position="476"/>
        <end position="486"/>
    </location>
</feature>
<feature type="domain" description="SH3" evidence="11">
    <location>
        <begin position="243"/>
        <end position="303"/>
    </location>
</feature>
<evidence type="ECO:0000256" key="9">
    <source>
        <dbReference type="SAM" id="Coils"/>
    </source>
</evidence>
<dbReference type="InterPro" id="IPR001452">
    <property type="entry name" value="SH3_domain"/>
</dbReference>
<evidence type="ECO:0000313" key="14">
    <source>
        <dbReference type="EMBL" id="PFX13915.1"/>
    </source>
</evidence>
<dbReference type="Gene3D" id="1.20.900.10">
    <property type="entry name" value="Dbl homology (DH) domain"/>
    <property type="match status" value="1"/>
</dbReference>
<organism evidence="14 15">
    <name type="scientific">Stylophora pistillata</name>
    <name type="common">Smooth cauliflower coral</name>
    <dbReference type="NCBI Taxonomy" id="50429"/>
    <lineage>
        <taxon>Eukaryota</taxon>
        <taxon>Metazoa</taxon>
        <taxon>Cnidaria</taxon>
        <taxon>Anthozoa</taxon>
        <taxon>Hexacorallia</taxon>
        <taxon>Scleractinia</taxon>
        <taxon>Astrocoeniina</taxon>
        <taxon>Pocilloporidae</taxon>
        <taxon>Stylophora</taxon>
    </lineage>
</organism>
<protein>
    <recommendedName>
        <fullName evidence="3">Dynamin-binding protein</fullName>
    </recommendedName>
    <alternativeName>
        <fullName evidence="7">Scaffold protein Tuba</fullName>
    </alternativeName>
</protein>
<dbReference type="OrthoDB" id="6244550at2759"/>
<dbReference type="CDD" id="cd00160">
    <property type="entry name" value="RhoGEF"/>
    <property type="match status" value="1"/>
</dbReference>
<evidence type="ECO:0000256" key="2">
    <source>
        <dbReference type="ARBA" id="ARBA00004348"/>
    </source>
</evidence>
<feature type="domain" description="SH3" evidence="11">
    <location>
        <begin position="1425"/>
        <end position="1489"/>
    </location>
</feature>
<evidence type="ECO:0000256" key="10">
    <source>
        <dbReference type="SAM" id="MobiDB-lite"/>
    </source>
</evidence>
<evidence type="ECO:0000256" key="8">
    <source>
        <dbReference type="PROSITE-ProRule" id="PRU00192"/>
    </source>
</evidence>
<dbReference type="PROSITE" id="PS00741">
    <property type="entry name" value="DH_1"/>
    <property type="match status" value="1"/>
</dbReference>
<feature type="domain" description="DH" evidence="12">
    <location>
        <begin position="864"/>
        <end position="1049"/>
    </location>
</feature>
<keyword evidence="5" id="KW-0344">Guanine-nucleotide releasing factor</keyword>
<feature type="domain" description="BAR" evidence="13">
    <location>
        <begin position="1090"/>
        <end position="1317"/>
    </location>
</feature>
<dbReference type="SUPFAM" id="SSF103657">
    <property type="entry name" value="BAR/IMD domain-like"/>
    <property type="match status" value="1"/>
</dbReference>
<dbReference type="InterPro" id="IPR051492">
    <property type="entry name" value="Dynamin-Rho_GEF"/>
</dbReference>
<dbReference type="PROSITE" id="PS50010">
    <property type="entry name" value="DH_2"/>
    <property type="match status" value="1"/>
</dbReference>
<dbReference type="InterPro" id="IPR001331">
    <property type="entry name" value="GDS_CDC24_CS"/>
</dbReference>
<dbReference type="GO" id="GO:0005085">
    <property type="term" value="F:guanyl-nucleotide exchange factor activity"/>
    <property type="evidence" value="ECO:0007669"/>
    <property type="project" value="UniProtKB-KW"/>
</dbReference>
<dbReference type="Proteomes" id="UP000225706">
    <property type="component" value="Unassembled WGS sequence"/>
</dbReference>
<evidence type="ECO:0000256" key="3">
    <source>
        <dbReference type="ARBA" id="ARBA00018186"/>
    </source>
</evidence>
<dbReference type="SMART" id="SM00326">
    <property type="entry name" value="SH3"/>
    <property type="match status" value="6"/>
</dbReference>
<evidence type="ECO:0000256" key="5">
    <source>
        <dbReference type="ARBA" id="ARBA00022658"/>
    </source>
</evidence>
<dbReference type="Pfam" id="PF14604">
    <property type="entry name" value="SH3_9"/>
    <property type="match status" value="5"/>
</dbReference>
<dbReference type="GO" id="GO:0005795">
    <property type="term" value="C:Golgi stack"/>
    <property type="evidence" value="ECO:0007669"/>
    <property type="project" value="UniProtKB-SubCell"/>
</dbReference>
<dbReference type="GO" id="GO:0035556">
    <property type="term" value="P:intracellular signal transduction"/>
    <property type="evidence" value="ECO:0007669"/>
    <property type="project" value="InterPro"/>
</dbReference>
<evidence type="ECO:0000313" key="15">
    <source>
        <dbReference type="Proteomes" id="UP000225706"/>
    </source>
</evidence>
<dbReference type="PROSITE" id="PS51021">
    <property type="entry name" value="BAR"/>
    <property type="match status" value="1"/>
</dbReference>
<dbReference type="EMBL" id="LSMT01000871">
    <property type="protein sequence ID" value="PFX13915.1"/>
    <property type="molecule type" value="Genomic_DNA"/>
</dbReference>
<dbReference type="SUPFAM" id="SSF46585">
    <property type="entry name" value="HR1 repeat"/>
    <property type="match status" value="1"/>
</dbReference>
<evidence type="ECO:0000259" key="12">
    <source>
        <dbReference type="PROSITE" id="PS50010"/>
    </source>
</evidence>
<dbReference type="PROSITE" id="PS50002">
    <property type="entry name" value="SH3"/>
    <property type="match status" value="5"/>
</dbReference>
<dbReference type="Pfam" id="PF00621">
    <property type="entry name" value="RhoGEF"/>
    <property type="match status" value="1"/>
</dbReference>
<evidence type="ECO:0000259" key="13">
    <source>
        <dbReference type="PROSITE" id="PS51021"/>
    </source>
</evidence>
<dbReference type="SUPFAM" id="SSF50044">
    <property type="entry name" value="SH3-domain"/>
    <property type="match status" value="6"/>
</dbReference>
<feature type="compositionally biased region" description="Polar residues" evidence="10">
    <location>
        <begin position="680"/>
        <end position="696"/>
    </location>
</feature>
<evidence type="ECO:0000256" key="6">
    <source>
        <dbReference type="ARBA" id="ARBA00022949"/>
    </source>
</evidence>
<comment type="subcellular location">
    <subcellularLocation>
        <location evidence="1">Cell junction</location>
    </subcellularLocation>
    <subcellularLocation>
        <location evidence="2">Golgi apparatus</location>
        <location evidence="2">Golgi stack</location>
    </subcellularLocation>
</comment>
<dbReference type="InterPro" id="IPR004148">
    <property type="entry name" value="BAR_dom"/>
</dbReference>
<dbReference type="InterPro" id="IPR035899">
    <property type="entry name" value="DBL_dom_sf"/>
</dbReference>
<name>A0A2B4RC94_STYPI</name>
<proteinExistence type="predicted"/>
<feature type="region of interest" description="Disordered" evidence="10">
    <location>
        <begin position="680"/>
        <end position="703"/>
    </location>
</feature>
<dbReference type="PANTHER" id="PTHR22834:SF20">
    <property type="entry name" value="SH3 DOMAIN-CONTAINING PROTEIN"/>
    <property type="match status" value="1"/>
</dbReference>
<keyword evidence="9" id="KW-0175">Coiled coil</keyword>
<dbReference type="STRING" id="50429.A0A2B4RC94"/>
<evidence type="ECO:0000256" key="1">
    <source>
        <dbReference type="ARBA" id="ARBA00004282"/>
    </source>
</evidence>
<dbReference type="InterPro" id="IPR036028">
    <property type="entry name" value="SH3-like_dom_sf"/>
</dbReference>
<dbReference type="SMART" id="SM00325">
    <property type="entry name" value="RhoGEF"/>
    <property type="match status" value="1"/>
</dbReference>
<evidence type="ECO:0000259" key="11">
    <source>
        <dbReference type="PROSITE" id="PS50002"/>
    </source>
</evidence>
<feature type="compositionally biased region" description="Basic and acidic residues" evidence="10">
    <location>
        <begin position="635"/>
        <end position="644"/>
    </location>
</feature>
<dbReference type="SUPFAM" id="SSF48065">
    <property type="entry name" value="DBL homology domain (DH-domain)"/>
    <property type="match status" value="1"/>
</dbReference>
<sequence length="1588" mass="179364">MEGTLARALYSFQAENPGELSVPQGGIIRITQYIDKHWLEASYKGETGWFPVTYTERLENGLKDKREHKHAPSRQLIGNELNDILTKQSSPDRSVVETAFAFCARNDSELTFPSDALIEVIKDVDEDWMEGSFNGRIGLFPKSYIKSFERPCARAVYPFVGESAGELTFREGDHIFLRKRLNSQWMEGEINGIVGLFPSSFVAVEVDLPPEQNTFENELFSFVDSYSKPRDQSSAIIPNVEWKRGMKGKAMFHFTALYSGDLELNKGDVVTVLDIDDDNWIEGQLDNGICGACPAAYLEPIYDISTEFSDRKLQRRTQRLASDETFSALFDNLVSDAGYFSASHKGQQGNSSVESSPGKDRKSYNYLLDSSFTLDPTPTLLPSNLPTSKYTSETMQIDKPIFKSRPAIGTKPTQSYSVKYLGGESRQEPSTSKSHQTVVSSVVTLPSHGRVTMSNAKERAEYFSSETVTSHKHSQFHPSSYQNSPRTWPDKRSGNSGHMSLESTSGDFDDEFDLLSGNCTSLPSPLLPLPQRGLEDRNNESSASDDSPITPRRPAPPPPKRNSSHKIHMRSSTLPAHNSKGLTQGHLNGKGSMLKGKDHQHQLDLKYIKQNGKPHNIQSALESSRHAGVTLGESSKSRLEDKSKPLAKPHSVYWKDMVDSGDGQQNLRRSNSLERLNQKKFSSFTQSDQQSVNKGGSPTDEMDVPGLTALQERIAEAEENLKKEMKVYTGFKTISQLVMTDPVKQREMEAKVSQSQQKITEWEEELKHLQDEQVFLMESHRKKMLKVKIGDLETDLDKQIRSQRSLEMLLGVVEENRKKEVMENLEVCAQLVDKIRTKITELEASLYSLTEKPAASSQKHMAEQSQRVVTELINTEKDYCNDLELCVNYFLRELQYSQVKDLDCEGLFGNIESVLKTSQKLLTSLENAVDNTKGNDQELGKCFVDIADEMKEVYAVYCRNHDDAISLVEKYEEIPDIQDAFTKCLDKIREHTRCWNLSSFLIKPVQRVLKYPLLLNELLKYTAEIHRDKYNLIKAISVMTDVANAINEFKRRKDLVVKYKKVEDSGLTNMIQKLNWHSVVKKGSRFNQRLTQLTGLVSQTVDEKFIEEEKRFRIMEKTVKTMSKNISVYLEDFKEAMDCHKLSGQNVSDFYREASTCSEVSTFLRIQMKIGETVLTRFMDSVQTEVLSPLNTLLNLFQGPQRLIQKRNDKCLDYDHKSNKIDKIKDREKLKAAKEELELAKKNYEALNTQLLEEIPGFTEKCMALVLDCLENFALAQKKLYSEVHEDYDQLLQLPVVQEMEEDVIEHHNKRSMEVMEQFSELSFIPCSFVAKDSSRKKRRSTVKSPNMPSNQPDTVEDDIGNKTSLLDFTPNEEGGEVGVAKREEPTSSSPRIRQPRPAPRRLSSITQPESKDNDISRLEGKSPGDGKLYVVEYNFVAQSVGELSVSEGDIVSVLQHSDSSGNPEWWLIRSNAGSTGFVPESYLSPVGDNVSERDGHADAEDGESSSVSNLMAEKDQDKSAVETSAPLRFCADFAFEASSAAELSVDEGQIVVVLQKQDLTGNDEWWLVEAQGRKGYVPSSYLTQVDD</sequence>
<accession>A0A2B4RC94</accession>
<feature type="compositionally biased region" description="Polar residues" evidence="10">
    <location>
        <begin position="1343"/>
        <end position="1354"/>
    </location>
</feature>
<dbReference type="InterPro" id="IPR000219">
    <property type="entry name" value="DH_dom"/>
</dbReference>
<feature type="compositionally biased region" description="Polar residues" evidence="10">
    <location>
        <begin position="494"/>
        <end position="505"/>
    </location>
</feature>
<dbReference type="Gene3D" id="2.30.30.40">
    <property type="entry name" value="SH3 Domains"/>
    <property type="match status" value="6"/>
</dbReference>
<feature type="compositionally biased region" description="Basic and acidic residues" evidence="10">
    <location>
        <begin position="1491"/>
        <end position="1500"/>
    </location>
</feature>
<keyword evidence="6" id="KW-0965">Cell junction</keyword>
<feature type="region of interest" description="Disordered" evidence="10">
    <location>
        <begin position="462"/>
        <end position="505"/>
    </location>
</feature>